<dbReference type="Proteomes" id="UP000275385">
    <property type="component" value="Unassembled WGS sequence"/>
</dbReference>
<organism evidence="11 12">
    <name type="scientific">Coniochaeta pulveracea</name>
    <dbReference type="NCBI Taxonomy" id="177199"/>
    <lineage>
        <taxon>Eukaryota</taxon>
        <taxon>Fungi</taxon>
        <taxon>Dikarya</taxon>
        <taxon>Ascomycota</taxon>
        <taxon>Pezizomycotina</taxon>
        <taxon>Sordariomycetes</taxon>
        <taxon>Sordariomycetidae</taxon>
        <taxon>Coniochaetales</taxon>
        <taxon>Coniochaetaceae</taxon>
        <taxon>Coniochaeta</taxon>
    </lineage>
</organism>
<evidence type="ECO:0000259" key="10">
    <source>
        <dbReference type="Pfam" id="PF20238"/>
    </source>
</evidence>
<dbReference type="InterPro" id="IPR046530">
    <property type="entry name" value="BIM1-like_dom"/>
</dbReference>
<keyword evidence="3" id="KW-0336">GPI-anchor</keyword>
<keyword evidence="5 8" id="KW-0472">Membrane</keyword>
<dbReference type="EMBL" id="QVQW01000054">
    <property type="protein sequence ID" value="RKU42588.1"/>
    <property type="molecule type" value="Genomic_DNA"/>
</dbReference>
<dbReference type="OrthoDB" id="5329488at2759"/>
<evidence type="ECO:0000256" key="2">
    <source>
        <dbReference type="ARBA" id="ARBA00022475"/>
    </source>
</evidence>
<dbReference type="InterPro" id="IPR046936">
    <property type="entry name" value="BIM1-like"/>
</dbReference>
<dbReference type="GO" id="GO:0005886">
    <property type="term" value="C:plasma membrane"/>
    <property type="evidence" value="ECO:0007669"/>
    <property type="project" value="UniProtKB-SubCell"/>
</dbReference>
<evidence type="ECO:0000256" key="5">
    <source>
        <dbReference type="ARBA" id="ARBA00023136"/>
    </source>
</evidence>
<comment type="subcellular location">
    <subcellularLocation>
        <location evidence="1">Cell membrane</location>
        <topology evidence="1">Lipid-anchor</topology>
        <topology evidence="1">GPI-anchor</topology>
    </subcellularLocation>
</comment>
<evidence type="ECO:0000256" key="7">
    <source>
        <dbReference type="ARBA" id="ARBA00023288"/>
    </source>
</evidence>
<evidence type="ECO:0000256" key="8">
    <source>
        <dbReference type="SAM" id="Phobius"/>
    </source>
</evidence>
<keyword evidence="8" id="KW-0812">Transmembrane</keyword>
<feature type="domain" description="Copper acquisition factor BIM1-like" evidence="10">
    <location>
        <begin position="17"/>
        <end position="183"/>
    </location>
</feature>
<gene>
    <name evidence="11" type="ORF">DL546_003853</name>
</gene>
<feature type="signal peptide" evidence="9">
    <location>
        <begin position="1"/>
        <end position="18"/>
    </location>
</feature>
<evidence type="ECO:0000256" key="3">
    <source>
        <dbReference type="ARBA" id="ARBA00022622"/>
    </source>
</evidence>
<name>A0A420Y3Z1_9PEZI</name>
<evidence type="ECO:0000256" key="9">
    <source>
        <dbReference type="SAM" id="SignalP"/>
    </source>
</evidence>
<dbReference type="STRING" id="177199.A0A420Y3Z1"/>
<dbReference type="GO" id="GO:0098552">
    <property type="term" value="C:side of membrane"/>
    <property type="evidence" value="ECO:0007669"/>
    <property type="project" value="UniProtKB-KW"/>
</dbReference>
<evidence type="ECO:0000256" key="4">
    <source>
        <dbReference type="ARBA" id="ARBA00022729"/>
    </source>
</evidence>
<keyword evidence="8" id="KW-1133">Transmembrane helix</keyword>
<dbReference type="PANTHER" id="PTHR34992:SF10">
    <property type="entry name" value="COPPER ACQUISITION FACTOR BIM1-LIKE DOMAIN-CONTAINING PROTEIN"/>
    <property type="match status" value="1"/>
</dbReference>
<evidence type="ECO:0000256" key="6">
    <source>
        <dbReference type="ARBA" id="ARBA00023180"/>
    </source>
</evidence>
<evidence type="ECO:0000313" key="12">
    <source>
        <dbReference type="Proteomes" id="UP000275385"/>
    </source>
</evidence>
<keyword evidence="12" id="KW-1185">Reference proteome</keyword>
<dbReference type="PANTHER" id="PTHR34992">
    <property type="entry name" value="HYPHAL ANASTAMOSIS-7 PROTEIN"/>
    <property type="match status" value="1"/>
</dbReference>
<sequence length="255" mass="27135">MVSSSTILAVLSATLVSAHTVISYPGWRGNSLITNETFPYGMQWLYPCGGMNTTSNRTYWPTTGGAVAFQPGWFQGHATAFMYVNLGFGTDGPNGGPQNMSNPMVPPFQIQGPSKNPYPGTVCLPQVPLPAGANVKAGDNATIQVVEIAVHGAALFSCVDITFAEPNDPRIAEVNESNCFNSNDIGFADVYTITTKAANQIDTPSQGQNGTTTSTTTSGAESSVTFWYFGRHKQHNWLGYAGMLPVVVGGLWVLL</sequence>
<dbReference type="Pfam" id="PF20238">
    <property type="entry name" value="BIM1-like_dom"/>
    <property type="match status" value="1"/>
</dbReference>
<keyword evidence="6" id="KW-0325">Glycoprotein</keyword>
<dbReference type="CDD" id="cd21176">
    <property type="entry name" value="LPMO_auxiliary-like"/>
    <property type="match status" value="1"/>
</dbReference>
<dbReference type="AlphaFoldDB" id="A0A420Y3Z1"/>
<keyword evidence="4 9" id="KW-0732">Signal</keyword>
<feature type="transmembrane region" description="Helical" evidence="8">
    <location>
        <begin position="237"/>
        <end position="254"/>
    </location>
</feature>
<reference evidence="11 12" key="1">
    <citation type="submission" date="2018-08" db="EMBL/GenBank/DDBJ databases">
        <title>Draft genome of the lignicolous fungus Coniochaeta pulveracea.</title>
        <authorList>
            <person name="Borstlap C.J."/>
            <person name="De Witt R.N."/>
            <person name="Botha A."/>
            <person name="Volschenk H."/>
        </authorList>
    </citation>
    <scope>NUCLEOTIDE SEQUENCE [LARGE SCALE GENOMIC DNA]</scope>
    <source>
        <strain evidence="11 12">CAB683</strain>
    </source>
</reference>
<proteinExistence type="predicted"/>
<accession>A0A420Y3Z1</accession>
<evidence type="ECO:0000313" key="11">
    <source>
        <dbReference type="EMBL" id="RKU42588.1"/>
    </source>
</evidence>
<keyword evidence="2" id="KW-1003">Cell membrane</keyword>
<evidence type="ECO:0000256" key="1">
    <source>
        <dbReference type="ARBA" id="ARBA00004609"/>
    </source>
</evidence>
<protein>
    <recommendedName>
        <fullName evidence="10">Copper acquisition factor BIM1-like domain-containing protein</fullName>
    </recommendedName>
</protein>
<comment type="caution">
    <text evidence="11">The sequence shown here is derived from an EMBL/GenBank/DDBJ whole genome shotgun (WGS) entry which is preliminary data.</text>
</comment>
<feature type="chain" id="PRO_5019057460" description="Copper acquisition factor BIM1-like domain-containing protein" evidence="9">
    <location>
        <begin position="19"/>
        <end position="255"/>
    </location>
</feature>
<keyword evidence="7" id="KW-0449">Lipoprotein</keyword>